<feature type="compositionally biased region" description="Polar residues" evidence="10">
    <location>
        <begin position="574"/>
        <end position="589"/>
    </location>
</feature>
<comment type="similarity">
    <text evidence="2">Belongs to the shugoshin family.</text>
</comment>
<evidence type="ECO:0000256" key="2">
    <source>
        <dbReference type="ARBA" id="ARBA00010845"/>
    </source>
</evidence>
<keyword evidence="14" id="KW-1185">Reference proteome</keyword>
<keyword evidence="5" id="KW-0159">Chromosome partition</keyword>
<evidence type="ECO:0000256" key="10">
    <source>
        <dbReference type="SAM" id="MobiDB-lite"/>
    </source>
</evidence>
<evidence type="ECO:0000259" key="11">
    <source>
        <dbReference type="Pfam" id="PF07557"/>
    </source>
</evidence>
<comment type="subcellular location">
    <subcellularLocation>
        <location evidence="1">Chromosome</location>
        <location evidence="1">Centromere</location>
    </subcellularLocation>
</comment>
<organism evidence="13 14">
    <name type="scientific">Emydomyces testavorans</name>
    <dbReference type="NCBI Taxonomy" id="2070801"/>
    <lineage>
        <taxon>Eukaryota</taxon>
        <taxon>Fungi</taxon>
        <taxon>Dikarya</taxon>
        <taxon>Ascomycota</taxon>
        <taxon>Pezizomycotina</taxon>
        <taxon>Eurotiomycetes</taxon>
        <taxon>Eurotiomycetidae</taxon>
        <taxon>Onygenales</taxon>
        <taxon>Nannizziopsiaceae</taxon>
        <taxon>Emydomyces</taxon>
    </lineage>
</organism>
<feature type="domain" description="Shugoshin C-terminal" evidence="11">
    <location>
        <begin position="456"/>
        <end position="478"/>
    </location>
</feature>
<feature type="region of interest" description="Disordered" evidence="10">
    <location>
        <begin position="292"/>
        <end position="384"/>
    </location>
</feature>
<feature type="compositionally biased region" description="Polar residues" evidence="10">
    <location>
        <begin position="539"/>
        <end position="556"/>
    </location>
</feature>
<feature type="compositionally biased region" description="Polar residues" evidence="10">
    <location>
        <begin position="637"/>
        <end position="668"/>
    </location>
</feature>
<dbReference type="Pfam" id="PF07557">
    <property type="entry name" value="Shugoshin_C"/>
    <property type="match status" value="1"/>
</dbReference>
<sequence>MARLNDLPPVAESLDSLKRRFVRQNREIARANSVQSTRIRTLESEVSSLVAENVTLREKISQLNRELEKHQGSERFDNQLSIIKEKLEAKLVELSGLVSDLGSLPQKRGHSLATKQTLESSGLLRSPIPCHRPAKASQSTPIAEEDRLPVILEDKQYPRSTPEIEEVPESPINDGNISSVSILPPVFPFAPDGLGPLSIEKSPKNTACSRSKHSVSPDQSPALEMRRRRRDSSFLQDIISDAEPVAGHDDYDIKPEPSRAGSKRKYAMREEEELNSALLNGQDDFQYTRLDLSCPDLPQEPDIGTEGQASRVPCKPDQQLKEDRKSGRRALGPKSSNTNLRSPRKRSAEKVKGVVEEKRPSTRTKGKPRNKTNTEECGRVDNQKSSFVEFTLSRPTSNALPVGASSQLFKEEDTALNTLPPIAAPRHIDDVPSAQTPAALDPDSEDMSASTNVRTRQSRRSRGPVSYVEPNLRHKMRRPTEELVDAVGEDRFRRVSRAQPEHTPKPVKAEPMDNRCTQQERDRTLGLSNTANERRTKTDSTLFGSPSQERAAGQSTSSIAISTLVAGSKKRCQSNRQSDSWRHPSNLQVSGGSVPLSIFPAGRQRGLTPIDFAGETERPAEKSFGGPTTEDSAPPLLNQNEYSQNTTSHAEIGDSQSSVGMTRTQRGPSTRRRSMMI</sequence>
<feature type="domain" description="Shugoshin N-terminal coiled-coil" evidence="12">
    <location>
        <begin position="17"/>
        <end position="61"/>
    </location>
</feature>
<feature type="region of interest" description="Disordered" evidence="10">
    <location>
        <begin position="197"/>
        <end position="268"/>
    </location>
</feature>
<dbReference type="GO" id="GO:0000779">
    <property type="term" value="C:condensed chromosome, centromeric region"/>
    <property type="evidence" value="ECO:0007669"/>
    <property type="project" value="UniProtKB-ARBA"/>
</dbReference>
<keyword evidence="3" id="KW-0158">Chromosome</keyword>
<gene>
    <name evidence="13" type="ORF">PRK78_001060</name>
</gene>
<keyword evidence="8" id="KW-0137">Centromere</keyword>
<dbReference type="AlphaFoldDB" id="A0AAF0DBW2"/>
<feature type="compositionally biased region" description="Basic and acidic residues" evidence="10">
    <location>
        <begin position="346"/>
        <end position="360"/>
    </location>
</feature>
<evidence type="ECO:0000256" key="5">
    <source>
        <dbReference type="ARBA" id="ARBA00022829"/>
    </source>
</evidence>
<evidence type="ECO:0000256" key="9">
    <source>
        <dbReference type="SAM" id="Coils"/>
    </source>
</evidence>
<keyword evidence="6 9" id="KW-0175">Coiled coil</keyword>
<evidence type="ECO:0000256" key="3">
    <source>
        <dbReference type="ARBA" id="ARBA00022454"/>
    </source>
</evidence>
<feature type="compositionally biased region" description="Basic residues" evidence="10">
    <location>
        <begin position="361"/>
        <end position="370"/>
    </location>
</feature>
<dbReference type="GO" id="GO:0005634">
    <property type="term" value="C:nucleus"/>
    <property type="evidence" value="ECO:0007669"/>
    <property type="project" value="InterPro"/>
</dbReference>
<evidence type="ECO:0000256" key="8">
    <source>
        <dbReference type="ARBA" id="ARBA00023328"/>
    </source>
</evidence>
<feature type="compositionally biased region" description="Basic and acidic residues" evidence="10">
    <location>
        <begin position="246"/>
        <end position="257"/>
    </location>
</feature>
<feature type="region of interest" description="Disordered" evidence="10">
    <location>
        <begin position="570"/>
        <end position="589"/>
    </location>
</feature>
<dbReference type="InterPro" id="IPR011516">
    <property type="entry name" value="Shugoshin_N"/>
</dbReference>
<keyword evidence="4" id="KW-0132">Cell division</keyword>
<feature type="region of interest" description="Disordered" evidence="10">
    <location>
        <begin position="123"/>
        <end position="145"/>
    </location>
</feature>
<evidence type="ECO:0000313" key="13">
    <source>
        <dbReference type="EMBL" id="WEW55629.1"/>
    </source>
</evidence>
<feature type="compositionally biased region" description="Polar residues" evidence="10">
    <location>
        <begin position="204"/>
        <end position="219"/>
    </location>
</feature>
<evidence type="ECO:0000256" key="4">
    <source>
        <dbReference type="ARBA" id="ARBA00022618"/>
    </source>
</evidence>
<dbReference type="Pfam" id="PF07558">
    <property type="entry name" value="Shugoshin_N"/>
    <property type="match status" value="1"/>
</dbReference>
<feature type="region of interest" description="Disordered" evidence="10">
    <location>
        <begin position="613"/>
        <end position="677"/>
    </location>
</feature>
<dbReference type="GO" id="GO:0051301">
    <property type="term" value="P:cell division"/>
    <property type="evidence" value="ECO:0007669"/>
    <property type="project" value="UniProtKB-KW"/>
</dbReference>
<dbReference type="EMBL" id="CP120627">
    <property type="protein sequence ID" value="WEW55629.1"/>
    <property type="molecule type" value="Genomic_DNA"/>
</dbReference>
<keyword evidence="7" id="KW-0131">Cell cycle</keyword>
<evidence type="ECO:0000256" key="6">
    <source>
        <dbReference type="ARBA" id="ARBA00023054"/>
    </source>
</evidence>
<evidence type="ECO:0000256" key="7">
    <source>
        <dbReference type="ARBA" id="ARBA00023306"/>
    </source>
</evidence>
<proteinExistence type="inferred from homology"/>
<dbReference type="Proteomes" id="UP001219355">
    <property type="component" value="Chromosome 1"/>
</dbReference>
<accession>A0AAF0DBW2</accession>
<feature type="compositionally biased region" description="Basic and acidic residues" evidence="10">
    <location>
        <begin position="488"/>
        <end position="524"/>
    </location>
</feature>
<dbReference type="GO" id="GO:0045132">
    <property type="term" value="P:meiotic chromosome segregation"/>
    <property type="evidence" value="ECO:0007669"/>
    <property type="project" value="InterPro"/>
</dbReference>
<protein>
    <recommendedName>
        <fullName evidence="15">Shugoshin</fullName>
    </recommendedName>
</protein>
<evidence type="ECO:0000256" key="1">
    <source>
        <dbReference type="ARBA" id="ARBA00004584"/>
    </source>
</evidence>
<evidence type="ECO:0000313" key="14">
    <source>
        <dbReference type="Proteomes" id="UP001219355"/>
    </source>
</evidence>
<feature type="compositionally biased region" description="Basic and acidic residues" evidence="10">
    <location>
        <begin position="372"/>
        <end position="382"/>
    </location>
</feature>
<feature type="coiled-coil region" evidence="9">
    <location>
        <begin position="14"/>
        <end position="73"/>
    </location>
</feature>
<reference evidence="13" key="1">
    <citation type="submission" date="2023-03" db="EMBL/GenBank/DDBJ databases">
        <title>Emydomyces testavorans Genome Sequence.</title>
        <authorList>
            <person name="Hoyer L."/>
        </authorList>
    </citation>
    <scope>NUCLEOTIDE SEQUENCE</scope>
    <source>
        <strain evidence="13">16-2883</strain>
    </source>
</reference>
<evidence type="ECO:0008006" key="15">
    <source>
        <dbReference type="Google" id="ProtNLM"/>
    </source>
</evidence>
<evidence type="ECO:0000259" key="12">
    <source>
        <dbReference type="Pfam" id="PF07558"/>
    </source>
</evidence>
<name>A0AAF0DBW2_9EURO</name>
<feature type="region of interest" description="Disordered" evidence="10">
    <location>
        <begin position="423"/>
        <end position="556"/>
    </location>
</feature>
<dbReference type="InterPro" id="IPR011515">
    <property type="entry name" value="Shugoshin_C"/>
</dbReference>